<sequence>MTSSATLKIQLTLKRSHDYGAVYRKQDGGRFDNSVTLKLNANTKYCLSVTTRPARPVRQMVLKSEKLDLEAQKGERSDDNCLVYQADWSTVGMEVNKSSTRVYVPVVIELEDGACLDTRLQVKIYPETETTHSRWGQEFHLLNWDCCYKPSQPVISIQKEEYL</sequence>
<evidence type="ECO:0000256" key="1">
    <source>
        <dbReference type="ARBA" id="ARBA00003884"/>
    </source>
</evidence>
<dbReference type="OrthoDB" id="5920443at2759"/>
<comment type="function">
    <text evidence="1">Suppresses cannabinoid receptor CNR1-mediated tonic inhibition of voltage-gated calcium channels.</text>
</comment>
<dbReference type="GO" id="GO:0005886">
    <property type="term" value="C:plasma membrane"/>
    <property type="evidence" value="ECO:0007669"/>
    <property type="project" value="TreeGrafter"/>
</dbReference>
<dbReference type="PANTHER" id="PTHR31952">
    <property type="entry name" value="CB1 CANNABINOID RECEPTOR-INTERACTING PROTEIN 1"/>
    <property type="match status" value="1"/>
</dbReference>
<evidence type="ECO:0000313" key="6">
    <source>
        <dbReference type="Proteomes" id="UP000678393"/>
    </source>
</evidence>
<comment type="similarity">
    <text evidence="2">Belongs to the CNRIP family.</text>
</comment>
<gene>
    <name evidence="5" type="ORF">CUNI_LOCUS18108</name>
</gene>
<evidence type="ECO:0000256" key="4">
    <source>
        <dbReference type="ARBA" id="ARBA00026030"/>
    </source>
</evidence>
<comment type="subunit">
    <text evidence="4">Interacts with the cannabinoid receptor CNR1 (via C-terminus). Does not interact with cannabinoid receptor CNR2.</text>
</comment>
<name>A0A8S3ZWY0_9EUPU</name>
<dbReference type="AlphaFoldDB" id="A0A8S3ZWY0"/>
<evidence type="ECO:0000256" key="3">
    <source>
        <dbReference type="ARBA" id="ARBA00015651"/>
    </source>
</evidence>
<reference evidence="5" key="1">
    <citation type="submission" date="2021-04" db="EMBL/GenBank/DDBJ databases">
        <authorList>
            <consortium name="Molecular Ecology Group"/>
        </authorList>
    </citation>
    <scope>NUCLEOTIDE SEQUENCE</scope>
</reference>
<dbReference type="Pfam" id="PF15043">
    <property type="entry name" value="CNRIP1"/>
    <property type="match status" value="1"/>
</dbReference>
<dbReference type="EMBL" id="CAJHNH020005457">
    <property type="protein sequence ID" value="CAG5132550.1"/>
    <property type="molecule type" value="Genomic_DNA"/>
</dbReference>
<dbReference type="Proteomes" id="UP000678393">
    <property type="component" value="Unassembled WGS sequence"/>
</dbReference>
<dbReference type="InterPro" id="IPR029204">
    <property type="entry name" value="CNRIP1"/>
</dbReference>
<keyword evidence="6" id="KW-1185">Reference proteome</keyword>
<evidence type="ECO:0000256" key="2">
    <source>
        <dbReference type="ARBA" id="ARBA00007288"/>
    </source>
</evidence>
<accession>A0A8S3ZWY0</accession>
<dbReference type="PANTHER" id="PTHR31952:SF1">
    <property type="entry name" value="CB1 CANNABINOID RECEPTOR-INTERACTING PROTEIN 1"/>
    <property type="match status" value="1"/>
</dbReference>
<comment type="caution">
    <text evidence="5">The sequence shown here is derived from an EMBL/GenBank/DDBJ whole genome shotgun (WGS) entry which is preliminary data.</text>
</comment>
<protein>
    <recommendedName>
        <fullName evidence="3">CB1 cannabinoid receptor-interacting protein 1</fullName>
    </recommendedName>
</protein>
<organism evidence="5 6">
    <name type="scientific">Candidula unifasciata</name>
    <dbReference type="NCBI Taxonomy" id="100452"/>
    <lineage>
        <taxon>Eukaryota</taxon>
        <taxon>Metazoa</taxon>
        <taxon>Spiralia</taxon>
        <taxon>Lophotrochozoa</taxon>
        <taxon>Mollusca</taxon>
        <taxon>Gastropoda</taxon>
        <taxon>Heterobranchia</taxon>
        <taxon>Euthyneura</taxon>
        <taxon>Panpulmonata</taxon>
        <taxon>Eupulmonata</taxon>
        <taxon>Stylommatophora</taxon>
        <taxon>Helicina</taxon>
        <taxon>Helicoidea</taxon>
        <taxon>Geomitridae</taxon>
        <taxon>Candidula</taxon>
    </lineage>
</organism>
<evidence type="ECO:0000313" key="5">
    <source>
        <dbReference type="EMBL" id="CAG5132550.1"/>
    </source>
</evidence>
<dbReference type="GO" id="GO:0031718">
    <property type="term" value="F:type 1 cannabinoid receptor binding"/>
    <property type="evidence" value="ECO:0007669"/>
    <property type="project" value="TreeGrafter"/>
</dbReference>
<proteinExistence type="inferred from homology"/>